<dbReference type="InterPro" id="IPR011063">
    <property type="entry name" value="TilS/TtcA_N"/>
</dbReference>
<gene>
    <name evidence="8 10" type="primary">tilS</name>
    <name evidence="10" type="ORF">ERS852572_02043</name>
</gene>
<dbReference type="PaxDb" id="166486-ERS852572_02043"/>
<evidence type="ECO:0000256" key="2">
    <source>
        <dbReference type="ARBA" id="ARBA00022490"/>
    </source>
</evidence>
<dbReference type="SUPFAM" id="SSF52402">
    <property type="entry name" value="Adenine nucleotide alpha hydrolases-like"/>
    <property type="match status" value="1"/>
</dbReference>
<dbReference type="GO" id="GO:0005524">
    <property type="term" value="F:ATP binding"/>
    <property type="evidence" value="ECO:0007669"/>
    <property type="project" value="UniProtKB-UniRule"/>
</dbReference>
<evidence type="ECO:0000256" key="6">
    <source>
        <dbReference type="ARBA" id="ARBA00022840"/>
    </source>
</evidence>
<dbReference type="SUPFAM" id="SSF82829">
    <property type="entry name" value="MesJ substrate recognition domain-like"/>
    <property type="match status" value="1"/>
</dbReference>
<accession>A0A173UCU2</accession>
<proteinExistence type="inferred from homology"/>
<dbReference type="Gene3D" id="3.40.50.620">
    <property type="entry name" value="HUPs"/>
    <property type="match status" value="1"/>
</dbReference>
<dbReference type="Pfam" id="PF01171">
    <property type="entry name" value="ATP_bind_3"/>
    <property type="match status" value="1"/>
</dbReference>
<organism evidence="10 11">
    <name type="scientific">Roseburia intestinalis</name>
    <dbReference type="NCBI Taxonomy" id="166486"/>
    <lineage>
        <taxon>Bacteria</taxon>
        <taxon>Bacillati</taxon>
        <taxon>Bacillota</taxon>
        <taxon>Clostridia</taxon>
        <taxon>Lachnospirales</taxon>
        <taxon>Lachnospiraceae</taxon>
        <taxon>Roseburia</taxon>
    </lineage>
</organism>
<evidence type="ECO:0000256" key="4">
    <source>
        <dbReference type="ARBA" id="ARBA00022694"/>
    </source>
</evidence>
<feature type="binding site" evidence="8">
    <location>
        <begin position="26"/>
        <end position="31"/>
    </location>
    <ligand>
        <name>ATP</name>
        <dbReference type="ChEBI" id="CHEBI:30616"/>
    </ligand>
</feature>
<evidence type="ECO:0000256" key="8">
    <source>
        <dbReference type="HAMAP-Rule" id="MF_01161"/>
    </source>
</evidence>
<dbReference type="InterPro" id="IPR012796">
    <property type="entry name" value="Lysidine-tRNA-synth_C"/>
</dbReference>
<evidence type="ECO:0000313" key="11">
    <source>
        <dbReference type="Proteomes" id="UP000095350"/>
    </source>
</evidence>
<dbReference type="GO" id="GO:0005737">
    <property type="term" value="C:cytoplasm"/>
    <property type="evidence" value="ECO:0007669"/>
    <property type="project" value="UniProtKB-SubCell"/>
</dbReference>
<comment type="subcellular location">
    <subcellularLocation>
        <location evidence="1 8">Cytoplasm</location>
    </subcellularLocation>
</comment>
<feature type="domain" description="Lysidine-tRNA(Ile) synthetase C-terminal" evidence="9">
    <location>
        <begin position="419"/>
        <end position="491"/>
    </location>
</feature>
<dbReference type="STRING" id="166486.ERS852572_02043"/>
<evidence type="ECO:0000256" key="5">
    <source>
        <dbReference type="ARBA" id="ARBA00022741"/>
    </source>
</evidence>
<dbReference type="Pfam" id="PF11734">
    <property type="entry name" value="TilS_C"/>
    <property type="match status" value="1"/>
</dbReference>
<evidence type="ECO:0000256" key="7">
    <source>
        <dbReference type="ARBA" id="ARBA00048539"/>
    </source>
</evidence>
<keyword evidence="6 8" id="KW-0067">ATP-binding</keyword>
<dbReference type="EC" id="6.3.4.19" evidence="8"/>
<evidence type="ECO:0000259" key="9">
    <source>
        <dbReference type="SMART" id="SM00977"/>
    </source>
</evidence>
<dbReference type="RefSeq" id="WP_055194469.1">
    <property type="nucleotide sequence ID" value="NZ_CABIYH010000014.1"/>
</dbReference>
<comment type="similarity">
    <text evidence="8">Belongs to the tRNA(Ile)-lysidine synthase family.</text>
</comment>
<keyword evidence="2 8" id="KW-0963">Cytoplasm</keyword>
<dbReference type="SUPFAM" id="SSF56037">
    <property type="entry name" value="PheT/TilS domain"/>
    <property type="match status" value="1"/>
</dbReference>
<comment type="function">
    <text evidence="8">Ligates lysine onto the cytidine present at position 34 of the AUA codon-specific tRNA(Ile) that contains the anticodon CAU, in an ATP-dependent manner. Cytidine is converted to lysidine, thus changing the amino acid specificity of the tRNA from methionine to isoleucine.</text>
</comment>
<dbReference type="Proteomes" id="UP000095350">
    <property type="component" value="Unassembled WGS sequence"/>
</dbReference>
<dbReference type="NCBIfam" id="TIGR02432">
    <property type="entry name" value="lysidine_TilS_N"/>
    <property type="match status" value="1"/>
</dbReference>
<dbReference type="AlphaFoldDB" id="A0A173UCU2"/>
<protein>
    <recommendedName>
        <fullName evidence="8">tRNA(Ile)-lysidine synthase</fullName>
        <ecNumber evidence="8">6.3.4.19</ecNumber>
    </recommendedName>
    <alternativeName>
        <fullName evidence="8">tRNA(Ile)-2-lysyl-cytidine synthase</fullName>
    </alternativeName>
    <alternativeName>
        <fullName evidence="8">tRNA(Ile)-lysidine synthetase</fullName>
    </alternativeName>
</protein>
<keyword evidence="4 8" id="KW-0819">tRNA processing</keyword>
<dbReference type="InterPro" id="IPR012094">
    <property type="entry name" value="tRNA_Ile_lys_synt"/>
</dbReference>
<dbReference type="GO" id="GO:0006400">
    <property type="term" value="P:tRNA modification"/>
    <property type="evidence" value="ECO:0007669"/>
    <property type="project" value="UniProtKB-UniRule"/>
</dbReference>
<evidence type="ECO:0000256" key="1">
    <source>
        <dbReference type="ARBA" id="ARBA00004496"/>
    </source>
</evidence>
<dbReference type="NCBIfam" id="TIGR02433">
    <property type="entry name" value="lysidine_TilS_C"/>
    <property type="match status" value="1"/>
</dbReference>
<dbReference type="SMART" id="SM00977">
    <property type="entry name" value="TilS_C"/>
    <property type="match status" value="1"/>
</dbReference>
<dbReference type="GO" id="GO:0032267">
    <property type="term" value="F:tRNA(Ile)-lysidine synthase activity"/>
    <property type="evidence" value="ECO:0007669"/>
    <property type="project" value="UniProtKB-EC"/>
</dbReference>
<evidence type="ECO:0000313" key="10">
    <source>
        <dbReference type="EMBL" id="CUN12842.1"/>
    </source>
</evidence>
<dbReference type="OrthoDB" id="9807403at2"/>
<comment type="catalytic activity">
    <reaction evidence="7 8">
        <text>cytidine(34) in tRNA(Ile2) + L-lysine + ATP = lysidine(34) in tRNA(Ile2) + AMP + diphosphate + H(+)</text>
        <dbReference type="Rhea" id="RHEA:43744"/>
        <dbReference type="Rhea" id="RHEA-COMP:10625"/>
        <dbReference type="Rhea" id="RHEA-COMP:10670"/>
        <dbReference type="ChEBI" id="CHEBI:15378"/>
        <dbReference type="ChEBI" id="CHEBI:30616"/>
        <dbReference type="ChEBI" id="CHEBI:32551"/>
        <dbReference type="ChEBI" id="CHEBI:33019"/>
        <dbReference type="ChEBI" id="CHEBI:82748"/>
        <dbReference type="ChEBI" id="CHEBI:83665"/>
        <dbReference type="ChEBI" id="CHEBI:456215"/>
        <dbReference type="EC" id="6.3.4.19"/>
    </reaction>
</comment>
<comment type="domain">
    <text evidence="8">The N-terminal region contains the highly conserved SGGXDS motif, predicted to be a P-loop motif involved in ATP binding.</text>
</comment>
<sequence length="501" mass="56102">MTEDVLNWIKKEKLMTEGDTVIVGLSGGADSVALLLVLLELRQRIGYTLLAIHVEHGIRGEESRKDAAFVEELCRQKNISCRICPVNVPDYAASEGIGVEEAARILRYECYQKAAEELKQSGAGRVSIALAHHANDNAETVLFQMARGSGVHGMCGMHPKRVLGDDILIVRPLLCVSRGQIEEYLKKCGQEYRTDGTNLDINYSRNRIRHHILPELSVINEQAVSHINQSALLLQQAVSYMEQETKKAVQTCCIGGGGAYVILENEWKQYPEIIRQEIVHEVLGKTAGSRKDLGMVHVQDVCALMEKQTGREITLPYQMTASRIYEGVRLCRRGTHKAGTGTWQEKGGCETEGAAGASQSFYEVTADDFAKLEAGETVSITLPDANVSLRRLLFSGKVDEIPKNQYTKWLNYDRIECGLQFRRRASGDYLTVDDAGHKKKLKSYFIDEKIPQIKREHIWLLAQQSHVLWVIGGRISAVCKIKEDTKKILEVRIDGGSYRED</sequence>
<dbReference type="EMBL" id="CYXZ01000014">
    <property type="protein sequence ID" value="CUN12842.1"/>
    <property type="molecule type" value="Genomic_DNA"/>
</dbReference>
<dbReference type="PANTHER" id="PTHR43033:SF1">
    <property type="entry name" value="TRNA(ILE)-LYSIDINE SYNTHASE-RELATED"/>
    <property type="match status" value="1"/>
</dbReference>
<dbReference type="InterPro" id="IPR014729">
    <property type="entry name" value="Rossmann-like_a/b/a_fold"/>
</dbReference>
<dbReference type="InterPro" id="IPR012795">
    <property type="entry name" value="tRNA_Ile_lys_synt_N"/>
</dbReference>
<keyword evidence="3 8" id="KW-0436">Ligase</keyword>
<dbReference type="HAMAP" id="MF_01161">
    <property type="entry name" value="tRNA_Ile_lys_synt"/>
    <property type="match status" value="1"/>
</dbReference>
<dbReference type="PANTHER" id="PTHR43033">
    <property type="entry name" value="TRNA(ILE)-LYSIDINE SYNTHASE-RELATED"/>
    <property type="match status" value="1"/>
</dbReference>
<keyword evidence="5 8" id="KW-0547">Nucleotide-binding</keyword>
<dbReference type="CDD" id="cd01992">
    <property type="entry name" value="TilS_N"/>
    <property type="match status" value="1"/>
</dbReference>
<reference evidence="10 11" key="1">
    <citation type="submission" date="2015-09" db="EMBL/GenBank/DDBJ databases">
        <authorList>
            <consortium name="Pathogen Informatics"/>
        </authorList>
    </citation>
    <scope>NUCLEOTIDE SEQUENCE [LARGE SCALE GENOMIC DNA]</scope>
    <source>
        <strain evidence="10 11">2789STDY5834960</strain>
    </source>
</reference>
<name>A0A173UCU2_9FIRM</name>
<evidence type="ECO:0000256" key="3">
    <source>
        <dbReference type="ARBA" id="ARBA00022598"/>
    </source>
</evidence>